<protein>
    <recommendedName>
        <fullName evidence="6">Translocation and assembly module TamB C-terminal domain-containing protein</fullName>
    </recommendedName>
</protein>
<evidence type="ECO:0000256" key="2">
    <source>
        <dbReference type="ARBA" id="ARBA00022692"/>
    </source>
</evidence>
<proteinExistence type="predicted"/>
<evidence type="ECO:0000256" key="5">
    <source>
        <dbReference type="SAM" id="MobiDB-lite"/>
    </source>
</evidence>
<keyword evidence="8" id="KW-1185">Reference proteome</keyword>
<feature type="compositionally biased region" description="Basic and acidic residues" evidence="5">
    <location>
        <begin position="1421"/>
        <end position="1430"/>
    </location>
</feature>
<feature type="region of interest" description="Disordered" evidence="5">
    <location>
        <begin position="1385"/>
        <end position="1430"/>
    </location>
</feature>
<accession>A0A399R9T6</accession>
<dbReference type="RefSeq" id="WP_119377414.1">
    <property type="nucleotide sequence ID" value="NZ_QWFX01000016.1"/>
</dbReference>
<comment type="caution">
    <text evidence="7">The sequence shown here is derived from an EMBL/GenBank/DDBJ whole genome shotgun (WGS) entry which is preliminary data.</text>
</comment>
<evidence type="ECO:0000256" key="3">
    <source>
        <dbReference type="ARBA" id="ARBA00022989"/>
    </source>
</evidence>
<feature type="domain" description="Translocation and assembly module TamB C-terminal" evidence="6">
    <location>
        <begin position="1047"/>
        <end position="1382"/>
    </location>
</feature>
<dbReference type="GO" id="GO:0097347">
    <property type="term" value="C:TAM protein secretion complex"/>
    <property type="evidence" value="ECO:0007669"/>
    <property type="project" value="TreeGrafter"/>
</dbReference>
<dbReference type="Pfam" id="PF04357">
    <property type="entry name" value="TamB"/>
    <property type="match status" value="1"/>
</dbReference>
<dbReference type="PANTHER" id="PTHR36985">
    <property type="entry name" value="TRANSLOCATION AND ASSEMBLY MODULE SUBUNIT TAMB"/>
    <property type="match status" value="1"/>
</dbReference>
<evidence type="ECO:0000313" key="7">
    <source>
        <dbReference type="EMBL" id="RIJ26452.1"/>
    </source>
</evidence>
<evidence type="ECO:0000259" key="6">
    <source>
        <dbReference type="Pfam" id="PF04357"/>
    </source>
</evidence>
<organism evidence="7 8">
    <name type="scientific">Henriciella mobilis</name>
    <dbReference type="NCBI Taxonomy" id="2305467"/>
    <lineage>
        <taxon>Bacteria</taxon>
        <taxon>Pseudomonadati</taxon>
        <taxon>Pseudomonadota</taxon>
        <taxon>Alphaproteobacteria</taxon>
        <taxon>Hyphomonadales</taxon>
        <taxon>Hyphomonadaceae</taxon>
        <taxon>Henriciella</taxon>
    </lineage>
</organism>
<dbReference type="Proteomes" id="UP000266385">
    <property type="component" value="Unassembled WGS sequence"/>
</dbReference>
<evidence type="ECO:0000313" key="8">
    <source>
        <dbReference type="Proteomes" id="UP000266385"/>
    </source>
</evidence>
<keyword evidence="4" id="KW-0472">Membrane</keyword>
<dbReference type="InterPro" id="IPR007452">
    <property type="entry name" value="TamB_C"/>
</dbReference>
<sequence>MSDETAPTKDRKRRPILKWSLIALGALLGLVLAFLLALRFAAQSEFGRQFVEKRIEAADPSGQDIELEGLSGDLLGTFRIRRLSVSDDEGVWLVAENVLADWKPLALRKRALLVETLEADLIHVQRRPHIVSSGSSSDGGGSMPLRAGELDKLRIGELRTEAGVLPRALSLEINGQGRVGQDGGNTKLSVLPTEGDGDTLTADLTWSHDLRLQGTLDLDGPAGGLFASLARLEPGQSIAAQLTANGTRDDWSGDARITIDDEPAITADAGTQEDAIAFDLVAYPGRHPLARAISNTLGDTLTIEGSLLRDEEDRALLDLTASAEGLKLRAQAGPPQDGAYSADVQLTVDEPTRYAGRESIKVDRALLDGVLVYGDGAARFEGNIEATGVDVPSFEADMVSGPLSAVYDRPTVLIRSTLSGESAVLPGVAGRVAGAQPTLKLNALYSLENRSLDLRETIVNGKAGRVSAAGTLRFSPAFTANLAGSFSIDGAAANLARPVKLNGQFKADRAGPGRTGFSLNSQLTRFGSLPTPLNQWSDGTARISARGAFAGGGVQLSAFSLRSGTLRLDGAGQLSGGVLSADADLSAGEASFAGLRLESVSGRTSLNGPFSDLAFDTRLTAPSLANSSIRFSNISLLADGRYGQGKLSADAELESETSNNGPISLSTAFSLDGARWQVSGFEGQWGELEAVANLSGRGGRIGEIRGELALSGDLPPGLPARSVSADAQIAGEQLVLDASLQTVAFGPTEADAFVLRANGTPDDIDFVAELEGSTRIDALSYETAFNMDGKLSGLTSGQLDLTTSLSAVLGDIGLTTQDPIRYTQYDDGFEASARFAALGGTLSPNVTTRGETAIRLNGENLKIAPLLIIAGRPGLDGTLNIDVAFDEVDGGLAGPFSAELISVGRPDSQLPPIDLILSGDLHPTELVTDIRAGDNESLEAAWDFTIPVRTMPAAPLIQLQDNAEIPFQASVNGQIEAVSALIVPPNMLLRGIVDLEMSGRLPDLNESFTGSLAFSDGQFEHGDLGMVLNQIDAAAKLGGGTVDLTSLSAKGRSGGTLTGSGTMAVDGSAQSDVSIEARQLVVTERREGRATVSGTMQLRQQPDLLEIIGDLTVDKGEINIENLPTGGPPTLDVNFSEPVAPADEEEDEAATRLDIQLTAPGRIDVRGRGVNAELSMDAEIRGSLGKPVITGSASIVRGRFDLIGKRFQFADSTVRLSPDIGASPLDISATHETRDDITAILNVDGTINRPEVSLTSDPALPEDEVLSRVLFGRSPTQLSGLEAARLAAALAQLSGGGGFDLLGGLERALGLDTFDVGSGTNGDVQVTSGKYLTEDVYLEVRSGATGAPGVAIEWEPVTNIEVEAATSTEDGQHISIQWKRDFDDGVFPGISGNTTGPGNGTDSPPDAQSDQPSQPEGEGQEDAKQSDREE</sequence>
<dbReference type="EMBL" id="QWFX01000016">
    <property type="protein sequence ID" value="RIJ26452.1"/>
    <property type="molecule type" value="Genomic_DNA"/>
</dbReference>
<feature type="compositionally biased region" description="Low complexity" evidence="5">
    <location>
        <begin position="1402"/>
        <end position="1415"/>
    </location>
</feature>
<dbReference type="GO" id="GO:0009306">
    <property type="term" value="P:protein secretion"/>
    <property type="evidence" value="ECO:0007669"/>
    <property type="project" value="InterPro"/>
</dbReference>
<evidence type="ECO:0000256" key="4">
    <source>
        <dbReference type="ARBA" id="ARBA00023136"/>
    </source>
</evidence>
<keyword evidence="3" id="KW-1133">Transmembrane helix</keyword>
<gene>
    <name evidence="7" type="ORF">D1223_15845</name>
</gene>
<dbReference type="GO" id="GO:0005886">
    <property type="term" value="C:plasma membrane"/>
    <property type="evidence" value="ECO:0007669"/>
    <property type="project" value="InterPro"/>
</dbReference>
<evidence type="ECO:0000256" key="1">
    <source>
        <dbReference type="ARBA" id="ARBA00004167"/>
    </source>
</evidence>
<keyword evidence="2" id="KW-0812">Transmembrane</keyword>
<name>A0A399R9T6_9PROT</name>
<reference evidence="7 8" key="1">
    <citation type="submission" date="2018-08" db="EMBL/GenBank/DDBJ databases">
        <title>Henriciella mobilis sp. nov., isolated from seawater.</title>
        <authorList>
            <person name="Cheng H."/>
            <person name="Wu Y.-H."/>
            <person name="Xu X.-W."/>
            <person name="Guo L.-L."/>
        </authorList>
    </citation>
    <scope>NUCLEOTIDE SEQUENCE [LARGE SCALE GENOMIC DNA]</scope>
    <source>
        <strain evidence="7 8">JN25</strain>
    </source>
</reference>
<dbReference type="OrthoDB" id="7784409at2"/>
<dbReference type="PANTHER" id="PTHR36985:SF1">
    <property type="entry name" value="TRANSLOCATION AND ASSEMBLY MODULE SUBUNIT TAMB"/>
    <property type="match status" value="1"/>
</dbReference>
<comment type="subcellular location">
    <subcellularLocation>
        <location evidence="1">Membrane</location>
        <topology evidence="1">Single-pass membrane protein</topology>
    </subcellularLocation>
</comment>